<feature type="domain" description="Polyphosphate kinase C-terminal" evidence="2">
    <location>
        <begin position="2"/>
        <end position="98"/>
    </location>
</feature>
<reference evidence="3" key="1">
    <citation type="submission" date="2024-06" db="EMBL/GenBank/DDBJ databases">
        <title>Sequencing and assembly of the genome of Dyadobacter sp. strain 676, a symbiont of Cyamopsis tetragonoloba.</title>
        <authorList>
            <person name="Guro P."/>
            <person name="Sazanova A."/>
            <person name="Kuznetsova I."/>
            <person name="Belimov A."/>
            <person name="Safronova V."/>
        </authorList>
    </citation>
    <scope>NUCLEOTIDE SEQUENCE</scope>
    <source>
        <strain evidence="3">676</strain>
    </source>
</reference>
<feature type="domain" description="Polyphosphate kinase C-terminal" evidence="1">
    <location>
        <begin position="110"/>
        <end position="271"/>
    </location>
</feature>
<dbReference type="InterPro" id="IPR025200">
    <property type="entry name" value="PPK_C_dom2"/>
</dbReference>
<sequence>MLVELKARFDEANNIRWAKKMKSAGVKIIYSVNALKVHAKLALVKRKHETHSYLGLLATGNLNEGTARFYTDHILLTAHPAMLKETEQLFGFLSKKKKPEKIDAINFEHLLVAQFNLQSRFSGLIDREISNAKNGLPAGITIKLNNLEEEVLINKLYEASNAGVTVNLIVRSICRLVPGVPGQSANICIKRIVDRYLEHGRVFIFHNNGRPEIFMGSADWMNRNIYRRIEVCFPVYHEDLKKQLTDILALQWEDSVQAVWIDDQLRNVPVTTLPGGVRSQEAIYHYLTGTVENLKKTVS</sequence>
<organism evidence="3">
    <name type="scientific">Dyadobacter sp. 676</name>
    <dbReference type="NCBI Taxonomy" id="3088362"/>
    <lineage>
        <taxon>Bacteria</taxon>
        <taxon>Pseudomonadati</taxon>
        <taxon>Bacteroidota</taxon>
        <taxon>Cytophagia</taxon>
        <taxon>Cytophagales</taxon>
        <taxon>Spirosomataceae</taxon>
        <taxon>Dyadobacter</taxon>
    </lineage>
</organism>
<accession>A0AAU8FGT2</accession>
<dbReference type="Pfam" id="PF13090">
    <property type="entry name" value="PP_kinase_C"/>
    <property type="match status" value="1"/>
</dbReference>
<evidence type="ECO:0000259" key="2">
    <source>
        <dbReference type="Pfam" id="PF17941"/>
    </source>
</evidence>
<dbReference type="GO" id="GO:0008976">
    <property type="term" value="F:polyphosphate kinase activity"/>
    <property type="evidence" value="ECO:0007669"/>
    <property type="project" value="InterPro"/>
</dbReference>
<gene>
    <name evidence="3" type="ORF">ABV298_20850</name>
</gene>
<evidence type="ECO:0008006" key="4">
    <source>
        <dbReference type="Google" id="ProtNLM"/>
    </source>
</evidence>
<evidence type="ECO:0000313" key="3">
    <source>
        <dbReference type="EMBL" id="XCH22770.1"/>
    </source>
</evidence>
<proteinExistence type="predicted"/>
<dbReference type="EMBL" id="CP159289">
    <property type="protein sequence ID" value="XCH22770.1"/>
    <property type="molecule type" value="Genomic_DNA"/>
</dbReference>
<name>A0AAU8FGT2_9BACT</name>
<dbReference type="RefSeq" id="WP_353718097.1">
    <property type="nucleotide sequence ID" value="NZ_CP159289.1"/>
</dbReference>
<dbReference type="InterPro" id="IPR003414">
    <property type="entry name" value="PP_kinase"/>
</dbReference>
<evidence type="ECO:0000259" key="1">
    <source>
        <dbReference type="Pfam" id="PF13090"/>
    </source>
</evidence>
<dbReference type="GO" id="GO:0006799">
    <property type="term" value="P:polyphosphate biosynthetic process"/>
    <property type="evidence" value="ECO:0007669"/>
    <property type="project" value="InterPro"/>
</dbReference>
<dbReference type="PANTHER" id="PTHR30218:SF0">
    <property type="entry name" value="POLYPHOSPHATE KINASE"/>
    <property type="match status" value="1"/>
</dbReference>
<dbReference type="PANTHER" id="PTHR30218">
    <property type="entry name" value="POLYPHOSPHATE KINASE"/>
    <property type="match status" value="1"/>
</dbReference>
<dbReference type="AlphaFoldDB" id="A0AAU8FGT2"/>
<dbReference type="GO" id="GO:0009358">
    <property type="term" value="C:polyphosphate kinase complex"/>
    <property type="evidence" value="ECO:0007669"/>
    <property type="project" value="InterPro"/>
</dbReference>
<dbReference type="InterPro" id="IPR041108">
    <property type="entry name" value="PP_kinase_C_1"/>
</dbReference>
<dbReference type="Pfam" id="PF17941">
    <property type="entry name" value="PP_kinase_C_1"/>
    <property type="match status" value="1"/>
</dbReference>
<dbReference type="SUPFAM" id="SSF56024">
    <property type="entry name" value="Phospholipase D/nuclease"/>
    <property type="match status" value="2"/>
</dbReference>
<protein>
    <recommendedName>
        <fullName evidence="4">Polyphosphate kinase 1</fullName>
    </recommendedName>
</protein>
<dbReference type="CDD" id="cd09167">
    <property type="entry name" value="PLDc_EcPPK1_C2_like"/>
    <property type="match status" value="1"/>
</dbReference>
<dbReference type="Gene3D" id="3.30.870.10">
    <property type="entry name" value="Endonuclease Chain A"/>
    <property type="match status" value="2"/>
</dbReference>